<accession>A0A9J6A8U1</accession>
<proteinExistence type="predicted"/>
<dbReference type="AlphaFoldDB" id="A0A9J6A8U1"/>
<sequence length="127" mass="14481">MDLSTVIYSHRSTVIYSDHGSLINGSQMYRNNFSTVFDEKSVSYSRHSFASDRRLVIQHISPIEPCYSPGRNHAASLHTLSTVISTQKQKIKIDPRLNIVQMNNKSSDVFNKDIPYVSEIDFNLNDT</sequence>
<keyword evidence="2" id="KW-1185">Reference proteome</keyword>
<gene>
    <name evidence="1" type="ORF">H5410_006312</name>
</gene>
<reference evidence="1 2" key="1">
    <citation type="submission" date="2020-09" db="EMBL/GenBank/DDBJ databases">
        <title>De no assembly of potato wild relative species, Solanum commersonii.</title>
        <authorList>
            <person name="Cho K."/>
        </authorList>
    </citation>
    <scope>NUCLEOTIDE SEQUENCE [LARGE SCALE GENOMIC DNA]</scope>
    <source>
        <strain evidence="1">LZ3.2</strain>
        <tissue evidence="1">Leaf</tissue>
    </source>
</reference>
<evidence type="ECO:0000313" key="2">
    <source>
        <dbReference type="Proteomes" id="UP000824120"/>
    </source>
</evidence>
<name>A0A9J6A8U1_SOLCO</name>
<evidence type="ECO:0000313" key="1">
    <source>
        <dbReference type="EMBL" id="KAG5621094.1"/>
    </source>
</evidence>
<protein>
    <submittedName>
        <fullName evidence="1">Uncharacterized protein</fullName>
    </submittedName>
</protein>
<dbReference type="Proteomes" id="UP000824120">
    <property type="component" value="Chromosome 2"/>
</dbReference>
<comment type="caution">
    <text evidence="1">The sequence shown here is derived from an EMBL/GenBank/DDBJ whole genome shotgun (WGS) entry which is preliminary data.</text>
</comment>
<dbReference type="EMBL" id="JACXVP010000002">
    <property type="protein sequence ID" value="KAG5621094.1"/>
    <property type="molecule type" value="Genomic_DNA"/>
</dbReference>
<organism evidence="1 2">
    <name type="scientific">Solanum commersonii</name>
    <name type="common">Commerson's wild potato</name>
    <name type="synonym">Commerson's nightshade</name>
    <dbReference type="NCBI Taxonomy" id="4109"/>
    <lineage>
        <taxon>Eukaryota</taxon>
        <taxon>Viridiplantae</taxon>
        <taxon>Streptophyta</taxon>
        <taxon>Embryophyta</taxon>
        <taxon>Tracheophyta</taxon>
        <taxon>Spermatophyta</taxon>
        <taxon>Magnoliopsida</taxon>
        <taxon>eudicotyledons</taxon>
        <taxon>Gunneridae</taxon>
        <taxon>Pentapetalae</taxon>
        <taxon>asterids</taxon>
        <taxon>lamiids</taxon>
        <taxon>Solanales</taxon>
        <taxon>Solanaceae</taxon>
        <taxon>Solanoideae</taxon>
        <taxon>Solaneae</taxon>
        <taxon>Solanum</taxon>
    </lineage>
</organism>